<reference evidence="1" key="1">
    <citation type="submission" date="2021-10" db="EMBL/GenBank/DDBJ databases">
        <title>Tropical sea cucumber genome reveals ecological adaptation and Cuvierian tubules defense mechanism.</title>
        <authorList>
            <person name="Chen T."/>
        </authorList>
    </citation>
    <scope>NUCLEOTIDE SEQUENCE</scope>
    <source>
        <strain evidence="1">Nanhai2018</strain>
        <tissue evidence="1">Muscle</tissue>
    </source>
</reference>
<proteinExistence type="predicted"/>
<dbReference type="EMBL" id="JAIZAY010000014">
    <property type="protein sequence ID" value="KAJ8029507.1"/>
    <property type="molecule type" value="Genomic_DNA"/>
</dbReference>
<protein>
    <submittedName>
        <fullName evidence="1">Uncharacterized protein</fullName>
    </submittedName>
</protein>
<evidence type="ECO:0000313" key="2">
    <source>
        <dbReference type="Proteomes" id="UP001152320"/>
    </source>
</evidence>
<dbReference type="Proteomes" id="UP001152320">
    <property type="component" value="Chromosome 14"/>
</dbReference>
<accession>A0A9Q1BMP8</accession>
<organism evidence="1 2">
    <name type="scientific">Holothuria leucospilota</name>
    <name type="common">Black long sea cucumber</name>
    <name type="synonym">Mertensiothuria leucospilota</name>
    <dbReference type="NCBI Taxonomy" id="206669"/>
    <lineage>
        <taxon>Eukaryota</taxon>
        <taxon>Metazoa</taxon>
        <taxon>Echinodermata</taxon>
        <taxon>Eleutherozoa</taxon>
        <taxon>Echinozoa</taxon>
        <taxon>Holothuroidea</taxon>
        <taxon>Aspidochirotacea</taxon>
        <taxon>Aspidochirotida</taxon>
        <taxon>Holothuriidae</taxon>
        <taxon>Holothuria</taxon>
    </lineage>
</organism>
<name>A0A9Q1BMP8_HOLLE</name>
<comment type="caution">
    <text evidence="1">The sequence shown here is derived from an EMBL/GenBank/DDBJ whole genome shotgun (WGS) entry which is preliminary data.</text>
</comment>
<gene>
    <name evidence="1" type="ORF">HOLleu_28918</name>
</gene>
<dbReference type="AlphaFoldDB" id="A0A9Q1BMP8"/>
<sequence length="107" mass="12166">MAINWALKNLFVGGLHYFSVCCVHVKYVLRLLSVLCLPFFTGQAEYQLQKCVIVQGKLDTPDVNISDLHILVSVPELPYCTFVAIFSHFACFTRNQDSSSNFKKDFI</sequence>
<evidence type="ECO:0000313" key="1">
    <source>
        <dbReference type="EMBL" id="KAJ8029507.1"/>
    </source>
</evidence>
<keyword evidence="2" id="KW-1185">Reference proteome</keyword>